<dbReference type="EMBL" id="LT670849">
    <property type="protein sequence ID" value="SHN77457.1"/>
    <property type="molecule type" value="Genomic_DNA"/>
</dbReference>
<dbReference type="InterPro" id="IPR029045">
    <property type="entry name" value="ClpP/crotonase-like_dom_sf"/>
</dbReference>
<feature type="domain" description="3-hydroxyacyl-CoA dehydrogenase C-terminal" evidence="16">
    <location>
        <begin position="478"/>
        <end position="564"/>
    </location>
</feature>
<dbReference type="PROSITE" id="PS00166">
    <property type="entry name" value="ENOYL_COA_HYDRATASE"/>
    <property type="match status" value="1"/>
</dbReference>
<evidence type="ECO:0000256" key="2">
    <source>
        <dbReference type="ARBA" id="ARBA00005005"/>
    </source>
</evidence>
<dbReference type="FunFam" id="1.10.1040.50:FF:000006">
    <property type="entry name" value="Peroxisomal bifunctional enzyme"/>
    <property type="match status" value="1"/>
</dbReference>
<protein>
    <submittedName>
        <fullName evidence="18">Short chain enoyl-CoA hydratase /3-hydroxyacyl-CoA dehydrogenase</fullName>
    </submittedName>
</protein>
<keyword evidence="13" id="KW-0511">Multifunctional enzyme</keyword>
<evidence type="ECO:0000313" key="19">
    <source>
        <dbReference type="Proteomes" id="UP000184096"/>
    </source>
</evidence>
<keyword evidence="5" id="KW-0276">Fatty acid metabolism</keyword>
<keyword evidence="12" id="KW-0456">Lyase</keyword>
<evidence type="ECO:0000256" key="4">
    <source>
        <dbReference type="ARBA" id="ARBA00011245"/>
    </source>
</evidence>
<dbReference type="GO" id="GO:0006635">
    <property type="term" value="P:fatty acid beta-oxidation"/>
    <property type="evidence" value="ECO:0007669"/>
    <property type="project" value="UniProtKB-UniPathway"/>
</dbReference>
<evidence type="ECO:0000259" key="17">
    <source>
        <dbReference type="Pfam" id="PF02737"/>
    </source>
</evidence>
<dbReference type="InterPro" id="IPR018376">
    <property type="entry name" value="Enoyl-CoA_hyd/isom_CS"/>
</dbReference>
<dbReference type="Gene3D" id="1.10.1040.50">
    <property type="match status" value="1"/>
</dbReference>
<dbReference type="GO" id="GO:0004300">
    <property type="term" value="F:enoyl-CoA hydratase activity"/>
    <property type="evidence" value="ECO:0007669"/>
    <property type="project" value="UniProtKB-ARBA"/>
</dbReference>
<comment type="subcellular location">
    <subcellularLocation>
        <location evidence="1">Peroxisome</location>
    </subcellularLocation>
</comment>
<keyword evidence="19" id="KW-1185">Reference proteome</keyword>
<dbReference type="RefSeq" id="WP_072819379.1">
    <property type="nucleotide sequence ID" value="NZ_LT670849.1"/>
</dbReference>
<evidence type="ECO:0000256" key="7">
    <source>
        <dbReference type="ARBA" id="ARBA00023002"/>
    </source>
</evidence>
<evidence type="ECO:0000256" key="14">
    <source>
        <dbReference type="ARBA" id="ARBA00049556"/>
    </source>
</evidence>
<comment type="pathway">
    <text evidence="2">Lipid metabolism; fatty acid beta-oxidation.</text>
</comment>
<keyword evidence="8" id="KW-0520">NAD</keyword>
<dbReference type="GO" id="GO:0070403">
    <property type="term" value="F:NAD+ binding"/>
    <property type="evidence" value="ECO:0007669"/>
    <property type="project" value="InterPro"/>
</dbReference>
<evidence type="ECO:0000256" key="8">
    <source>
        <dbReference type="ARBA" id="ARBA00023027"/>
    </source>
</evidence>
<name>A0A1M7U3I2_9BRAD</name>
<dbReference type="GO" id="GO:0003857">
    <property type="term" value="F:(3S)-3-hydroxyacyl-CoA dehydrogenase (NAD+) activity"/>
    <property type="evidence" value="ECO:0007669"/>
    <property type="project" value="UniProtKB-EC"/>
</dbReference>
<dbReference type="InterPro" id="IPR001753">
    <property type="entry name" value="Enoyl-CoA_hydra/iso"/>
</dbReference>
<keyword evidence="9" id="KW-0443">Lipid metabolism</keyword>
<dbReference type="PANTHER" id="PTHR23309">
    <property type="entry name" value="3-HYDROXYACYL-COA DEHYROGENASE"/>
    <property type="match status" value="1"/>
</dbReference>
<dbReference type="AlphaFoldDB" id="A0A1M7U3I2"/>
<comment type="similarity">
    <text evidence="3">In the N-terminal section; belongs to the enoyl-CoA hydratase/isomerase family.</text>
</comment>
<evidence type="ECO:0000256" key="5">
    <source>
        <dbReference type="ARBA" id="ARBA00022832"/>
    </source>
</evidence>
<dbReference type="PANTHER" id="PTHR23309:SF49">
    <property type="entry name" value="PEROXISOMAL BIFUNCTIONAL ENZYME"/>
    <property type="match status" value="1"/>
</dbReference>
<keyword evidence="6" id="KW-0442">Lipid degradation</keyword>
<dbReference type="InterPro" id="IPR006108">
    <property type="entry name" value="3HC_DH_C"/>
</dbReference>
<dbReference type="FunFam" id="3.90.226.10:FF:000052">
    <property type="entry name" value="Peroxisomal bifunctional enzyme"/>
    <property type="match status" value="1"/>
</dbReference>
<dbReference type="Proteomes" id="UP000184096">
    <property type="component" value="Chromosome I"/>
</dbReference>
<keyword evidence="7" id="KW-0560">Oxidoreductase</keyword>
<evidence type="ECO:0000256" key="13">
    <source>
        <dbReference type="ARBA" id="ARBA00023268"/>
    </source>
</evidence>
<organism evidence="18 19">
    <name type="scientific">Bradyrhizobium erythrophlei</name>
    <dbReference type="NCBI Taxonomy" id="1437360"/>
    <lineage>
        <taxon>Bacteria</taxon>
        <taxon>Pseudomonadati</taxon>
        <taxon>Pseudomonadota</taxon>
        <taxon>Alphaproteobacteria</taxon>
        <taxon>Hyphomicrobiales</taxon>
        <taxon>Nitrobacteraceae</taxon>
        <taxon>Bradyrhizobium</taxon>
    </lineage>
</organism>
<dbReference type="OrthoDB" id="9771883at2"/>
<evidence type="ECO:0000256" key="10">
    <source>
        <dbReference type="ARBA" id="ARBA00023140"/>
    </source>
</evidence>
<evidence type="ECO:0000259" key="16">
    <source>
        <dbReference type="Pfam" id="PF00725"/>
    </source>
</evidence>
<dbReference type="SUPFAM" id="SSF51735">
    <property type="entry name" value="NAD(P)-binding Rossmann-fold domains"/>
    <property type="match status" value="1"/>
</dbReference>
<dbReference type="InterPro" id="IPR036291">
    <property type="entry name" value="NAD(P)-bd_dom_sf"/>
</dbReference>
<dbReference type="UniPathway" id="UPA00659"/>
<keyword evidence="10" id="KW-0576">Peroxisome</keyword>
<accession>A0A1M7U3I2</accession>
<dbReference type="FunFam" id="3.40.50.720:FF:000009">
    <property type="entry name" value="Fatty oxidation complex, alpha subunit"/>
    <property type="match status" value="1"/>
</dbReference>
<evidence type="ECO:0000256" key="12">
    <source>
        <dbReference type="ARBA" id="ARBA00023239"/>
    </source>
</evidence>
<dbReference type="GO" id="GO:0016853">
    <property type="term" value="F:isomerase activity"/>
    <property type="evidence" value="ECO:0007669"/>
    <property type="project" value="UniProtKB-KW"/>
</dbReference>
<evidence type="ECO:0000313" key="18">
    <source>
        <dbReference type="EMBL" id="SHN77457.1"/>
    </source>
</evidence>
<gene>
    <name evidence="18" type="ORF">SAMN05444170_3439</name>
</gene>
<comment type="catalytic activity">
    <reaction evidence="14">
        <text>a (3S)-3-hydroxyacyl-CoA + NAD(+) = a 3-oxoacyl-CoA + NADH + H(+)</text>
        <dbReference type="Rhea" id="RHEA:22432"/>
        <dbReference type="ChEBI" id="CHEBI:15378"/>
        <dbReference type="ChEBI" id="CHEBI:57318"/>
        <dbReference type="ChEBI" id="CHEBI:57540"/>
        <dbReference type="ChEBI" id="CHEBI:57945"/>
        <dbReference type="ChEBI" id="CHEBI:90726"/>
        <dbReference type="EC" id="1.1.1.35"/>
    </reaction>
</comment>
<comment type="similarity">
    <text evidence="15">Belongs to the enoyl-CoA hydratase/isomerase family.</text>
</comment>
<reference evidence="19" key="1">
    <citation type="submission" date="2016-11" db="EMBL/GenBank/DDBJ databases">
        <authorList>
            <person name="Varghese N."/>
            <person name="Submissions S."/>
        </authorList>
    </citation>
    <scope>NUCLEOTIDE SEQUENCE [LARGE SCALE GENOMIC DNA]</scope>
    <source>
        <strain evidence="19">GAS401</strain>
    </source>
</reference>
<comment type="subunit">
    <text evidence="4">Monomer.</text>
</comment>
<evidence type="ECO:0000256" key="15">
    <source>
        <dbReference type="RuleBase" id="RU003707"/>
    </source>
</evidence>
<dbReference type="InterPro" id="IPR006176">
    <property type="entry name" value="3-OHacyl-CoA_DH_NAD-bd"/>
</dbReference>
<evidence type="ECO:0000256" key="1">
    <source>
        <dbReference type="ARBA" id="ARBA00004275"/>
    </source>
</evidence>
<evidence type="ECO:0000256" key="9">
    <source>
        <dbReference type="ARBA" id="ARBA00023098"/>
    </source>
</evidence>
<dbReference type="Pfam" id="PF00725">
    <property type="entry name" value="3HCDH"/>
    <property type="match status" value="2"/>
</dbReference>
<feature type="domain" description="3-hydroxyacyl-CoA dehydrogenase C-terminal" evidence="16">
    <location>
        <begin position="600"/>
        <end position="686"/>
    </location>
</feature>
<evidence type="ECO:0000256" key="6">
    <source>
        <dbReference type="ARBA" id="ARBA00022963"/>
    </source>
</evidence>
<proteinExistence type="inferred from homology"/>
<keyword evidence="11" id="KW-0413">Isomerase</keyword>
<evidence type="ECO:0000256" key="11">
    <source>
        <dbReference type="ARBA" id="ARBA00023235"/>
    </source>
</evidence>
<dbReference type="InterPro" id="IPR008927">
    <property type="entry name" value="6-PGluconate_DH-like_C_sf"/>
</dbReference>
<dbReference type="Gene3D" id="3.40.50.720">
    <property type="entry name" value="NAD(P)-binding Rossmann-like Domain"/>
    <property type="match status" value="1"/>
</dbReference>
<dbReference type="SUPFAM" id="SSF52096">
    <property type="entry name" value="ClpP/crotonase"/>
    <property type="match status" value="1"/>
</dbReference>
<evidence type="ECO:0000256" key="3">
    <source>
        <dbReference type="ARBA" id="ARBA00008750"/>
    </source>
</evidence>
<dbReference type="CDD" id="cd06558">
    <property type="entry name" value="crotonase-like"/>
    <property type="match status" value="1"/>
</dbReference>
<sequence>MSEVVRLERHDVVAIVTVDSPPVNALSAAVRGGIVDCITRAIADSEAKAIVLTCAGRTFIAGADITEFGKPPVPPSLHDVLNAIESSPKPVVAAIHGTALGGGLEVALACHYRVAVKEARLGLPEVKLGILPGAGGTQRLPRAVGPELAVKMIVGGDPISASDALKNGLIDEIVEGPAAGGEAFARKVLAEKRPLRKLRDDDSKLAAAKADRSIFTNAVAALTKKARGLEAPFAAADAVGAAIDLPFDEGIKKERETFLKLVASDQSKAQRHAFFAEREAAKISGVPDGTKARPVERVAIIGAGTMGGGIAMSFANAGIPVTLIETGEEQLKRGMGVMQKNYEATAARGGIPADAPAKRMALIHGVVGLENVKDADLIIEAVFETMAIKKEVFNALDKYAKPGAVLASNTSYLNINDIAKETRRPQDVLGMHFFSPANVMKLCEIVRAEKTAPDALTTAVAVARKIAKVPAVVGVCDGFVGNRMLAQRSKQAEKLLFEGALPQQVDAVVTKFGMPMGPFAMGDLAGLDIGWRSRKDRGIKSEIADALCEAGRFGQKTGKGYYKYEAGSRAPLPDPEVEKLIDETLQRLGRKRRAVSDEEILERMMYPMINEGAKILEEKVAARPGDIDVIWLYGYGWPVYRGGPMFYADQVGLKHIADRLAFYAKETNDPSLEPAPLLKRLAAEGKTFASLAKAA</sequence>
<feature type="domain" description="3-hydroxyacyl-CoA dehydrogenase NAD binding" evidence="17">
    <location>
        <begin position="298"/>
        <end position="474"/>
    </location>
</feature>
<dbReference type="Gene3D" id="3.90.226.10">
    <property type="entry name" value="2-enoyl-CoA Hydratase, Chain A, domain 1"/>
    <property type="match status" value="1"/>
</dbReference>
<dbReference type="Pfam" id="PF02737">
    <property type="entry name" value="3HCDH_N"/>
    <property type="match status" value="1"/>
</dbReference>
<dbReference type="Pfam" id="PF00378">
    <property type="entry name" value="ECH_1"/>
    <property type="match status" value="1"/>
</dbReference>
<dbReference type="SUPFAM" id="SSF48179">
    <property type="entry name" value="6-phosphogluconate dehydrogenase C-terminal domain-like"/>
    <property type="match status" value="2"/>
</dbReference>